<name>A0A7I8J2D4_SPIIN</name>
<evidence type="ECO:0000313" key="3">
    <source>
        <dbReference type="Proteomes" id="UP000663760"/>
    </source>
</evidence>
<dbReference type="PANTHER" id="PTHR15907">
    <property type="entry name" value="DUF614 FAMILY PROTEIN-RELATED"/>
    <property type="match status" value="1"/>
</dbReference>
<evidence type="ECO:0000313" key="1">
    <source>
        <dbReference type="EMBL" id="CAA2624876.1"/>
    </source>
</evidence>
<dbReference type="OrthoDB" id="1045822at2759"/>
<organism evidence="1">
    <name type="scientific">Spirodela intermedia</name>
    <name type="common">Intermediate duckweed</name>
    <dbReference type="NCBI Taxonomy" id="51605"/>
    <lineage>
        <taxon>Eukaryota</taxon>
        <taxon>Viridiplantae</taxon>
        <taxon>Streptophyta</taxon>
        <taxon>Embryophyta</taxon>
        <taxon>Tracheophyta</taxon>
        <taxon>Spermatophyta</taxon>
        <taxon>Magnoliopsida</taxon>
        <taxon>Liliopsida</taxon>
        <taxon>Araceae</taxon>
        <taxon>Lemnoideae</taxon>
        <taxon>Spirodela</taxon>
    </lineage>
</organism>
<sequence length="145" mass="16280">MSEESLAVPKGSWTTGLFDCFEEPRNSCIACFCPCIIFGQITEIVDKGSTTCLTGGAIYMALRGMGFSCMYSCCYRGKLRQQYSLPGTDCYDCLIHCFCERCSLCQMHRELRNRGFNMEIGWEGNVEKKEPAMTQAPRAGDAMIR</sequence>
<protein>
    <submittedName>
        <fullName evidence="1">Uncharacterized protein</fullName>
    </submittedName>
</protein>
<dbReference type="NCBIfam" id="TIGR01571">
    <property type="entry name" value="A_thal_Cys_rich"/>
    <property type="match status" value="1"/>
</dbReference>
<gene>
    <name evidence="1" type="ORF">SI7747_08010686</name>
    <name evidence="2" type="ORF">SI8410_08011539</name>
</gene>
<keyword evidence="3" id="KW-1185">Reference proteome</keyword>
<evidence type="ECO:0000313" key="2">
    <source>
        <dbReference type="EMBL" id="CAA7400861.1"/>
    </source>
</evidence>
<proteinExistence type="predicted"/>
<dbReference type="EMBL" id="LR746271">
    <property type="protein sequence ID" value="CAA7400861.1"/>
    <property type="molecule type" value="Genomic_DNA"/>
</dbReference>
<dbReference type="Proteomes" id="UP000663760">
    <property type="component" value="Chromosome 8"/>
</dbReference>
<dbReference type="EMBL" id="LR743595">
    <property type="protein sequence ID" value="CAA2624876.1"/>
    <property type="molecule type" value="Genomic_DNA"/>
</dbReference>
<dbReference type="AlphaFoldDB" id="A0A7I8J2D4"/>
<accession>A0A7I8J2D4</accession>
<dbReference type="Pfam" id="PF04749">
    <property type="entry name" value="PLAC8"/>
    <property type="match status" value="1"/>
</dbReference>
<dbReference type="InterPro" id="IPR006461">
    <property type="entry name" value="PLAC_motif_containing"/>
</dbReference>
<reference evidence="1" key="1">
    <citation type="submission" date="2019-12" db="EMBL/GenBank/DDBJ databases">
        <authorList>
            <person name="Scholz U."/>
            <person name="Mascher M."/>
            <person name="Fiebig A."/>
        </authorList>
    </citation>
    <scope>NUCLEOTIDE SEQUENCE</scope>
</reference>